<evidence type="ECO:0000256" key="2">
    <source>
        <dbReference type="ARBA" id="ARBA00006295"/>
    </source>
</evidence>
<evidence type="ECO:0000313" key="6">
    <source>
        <dbReference type="EMBL" id="SHI11068.1"/>
    </source>
</evidence>
<comment type="similarity">
    <text evidence="2">Belongs to the ParB family.</text>
</comment>
<dbReference type="GO" id="GO:0005694">
    <property type="term" value="C:chromosome"/>
    <property type="evidence" value="ECO:0007669"/>
    <property type="project" value="TreeGrafter"/>
</dbReference>
<dbReference type="Pfam" id="PF02195">
    <property type="entry name" value="ParB_N"/>
    <property type="match status" value="1"/>
</dbReference>
<dbReference type="SUPFAM" id="SSF110849">
    <property type="entry name" value="ParB/Sulfiredoxin"/>
    <property type="match status" value="1"/>
</dbReference>
<protein>
    <submittedName>
        <fullName evidence="6">Chromosome partitioning protein, ParB family</fullName>
    </submittedName>
</protein>
<comment type="subcellular location">
    <subcellularLocation>
        <location evidence="1">Cytoplasm</location>
        <location evidence="1">Nucleoid</location>
    </subcellularLocation>
</comment>
<feature type="domain" description="ParB-like N-terminal" evidence="5">
    <location>
        <begin position="44"/>
        <end position="134"/>
    </location>
</feature>
<dbReference type="GO" id="GO:0003677">
    <property type="term" value="F:DNA binding"/>
    <property type="evidence" value="ECO:0007669"/>
    <property type="project" value="UniProtKB-KW"/>
</dbReference>
<organism evidence="6 7">
    <name type="scientific">Clostridium collagenovorans DSM 3089</name>
    <dbReference type="NCBI Taxonomy" id="1121306"/>
    <lineage>
        <taxon>Bacteria</taxon>
        <taxon>Bacillati</taxon>
        <taxon>Bacillota</taxon>
        <taxon>Clostridia</taxon>
        <taxon>Eubacteriales</taxon>
        <taxon>Clostridiaceae</taxon>
        <taxon>Clostridium</taxon>
    </lineage>
</organism>
<keyword evidence="4" id="KW-0238">DNA-binding</keyword>
<dbReference type="GO" id="GO:0045881">
    <property type="term" value="P:positive regulation of sporulation resulting in formation of a cellular spore"/>
    <property type="evidence" value="ECO:0007669"/>
    <property type="project" value="TreeGrafter"/>
</dbReference>
<dbReference type="FunFam" id="1.10.10.2830:FF:000001">
    <property type="entry name" value="Chromosome partitioning protein ParB"/>
    <property type="match status" value="1"/>
</dbReference>
<dbReference type="AlphaFoldDB" id="A0A1M5YGT0"/>
<dbReference type="CDD" id="cd16393">
    <property type="entry name" value="SPO0J_N"/>
    <property type="match status" value="1"/>
</dbReference>
<dbReference type="NCBIfam" id="TIGR00180">
    <property type="entry name" value="parB_part"/>
    <property type="match status" value="1"/>
</dbReference>
<dbReference type="PANTHER" id="PTHR33375">
    <property type="entry name" value="CHROMOSOME-PARTITIONING PROTEIN PARB-RELATED"/>
    <property type="match status" value="1"/>
</dbReference>
<dbReference type="EMBL" id="FQXP01000014">
    <property type="protein sequence ID" value="SHI11068.1"/>
    <property type="molecule type" value="Genomic_DNA"/>
</dbReference>
<dbReference type="Pfam" id="PF23552">
    <property type="entry name" value="ParB_C"/>
    <property type="match status" value="1"/>
</dbReference>
<dbReference type="SMART" id="SM00470">
    <property type="entry name" value="ParB"/>
    <property type="match status" value="1"/>
</dbReference>
<dbReference type="RefSeq" id="WP_072832732.1">
    <property type="nucleotide sequence ID" value="NZ_FQXP01000014.1"/>
</dbReference>
<reference evidence="6 7" key="1">
    <citation type="submission" date="2016-11" db="EMBL/GenBank/DDBJ databases">
        <authorList>
            <person name="Jaros S."/>
            <person name="Januszkiewicz K."/>
            <person name="Wedrychowicz H."/>
        </authorList>
    </citation>
    <scope>NUCLEOTIDE SEQUENCE [LARGE SCALE GENOMIC DNA]</scope>
    <source>
        <strain evidence="6 7">DSM 3089</strain>
    </source>
</reference>
<dbReference type="GO" id="GO:0007059">
    <property type="term" value="P:chromosome segregation"/>
    <property type="evidence" value="ECO:0007669"/>
    <property type="project" value="UniProtKB-KW"/>
</dbReference>
<dbReference type="FunFam" id="3.90.1530.30:FF:000001">
    <property type="entry name" value="Chromosome partitioning protein ParB"/>
    <property type="match status" value="1"/>
</dbReference>
<name>A0A1M5YGT0_9CLOT</name>
<dbReference type="Pfam" id="PF17762">
    <property type="entry name" value="HTH_ParB"/>
    <property type="match status" value="1"/>
</dbReference>
<accession>A0A1M5YGT0</accession>
<dbReference type="InterPro" id="IPR050336">
    <property type="entry name" value="Chromosome_partition/occlusion"/>
</dbReference>
<dbReference type="PANTHER" id="PTHR33375:SF1">
    <property type="entry name" value="CHROMOSOME-PARTITIONING PROTEIN PARB-RELATED"/>
    <property type="match status" value="1"/>
</dbReference>
<evidence type="ECO:0000256" key="4">
    <source>
        <dbReference type="ARBA" id="ARBA00023125"/>
    </source>
</evidence>
<dbReference type="Gene3D" id="1.10.10.2830">
    <property type="match status" value="1"/>
</dbReference>
<evidence type="ECO:0000313" key="7">
    <source>
        <dbReference type="Proteomes" id="UP000184526"/>
    </source>
</evidence>
<evidence type="ECO:0000259" key="5">
    <source>
        <dbReference type="SMART" id="SM00470"/>
    </source>
</evidence>
<dbReference type="GO" id="GO:0009295">
    <property type="term" value="C:nucleoid"/>
    <property type="evidence" value="ECO:0007669"/>
    <property type="project" value="UniProtKB-SubCell"/>
</dbReference>
<keyword evidence="3" id="KW-0159">Chromosome partition</keyword>
<proteinExistence type="inferred from homology"/>
<dbReference type="InterPro" id="IPR041468">
    <property type="entry name" value="HTH_ParB/Spo0J"/>
</dbReference>
<dbReference type="InterPro" id="IPR057240">
    <property type="entry name" value="ParB_dimer_C"/>
</dbReference>
<keyword evidence="7" id="KW-1185">Reference proteome</keyword>
<sequence length="302" mass="34853">MNKKHGLGRGLGALIPDNKVVETPNNSLIKEVREINKNEKENSLLMSINKIKANSKQPRKNFDNDKIDTLASSIKQHGIIQPLLVRRDRSEYIVIAGERRWRAAKKIGLKEVPVIVVEDIDDKKVLELSLIENIQREDLNPIEEALAYEELKSKFNLTQEQLSERIGKSRTAITNCLRLLNLDVRVQEYIIDGIISEGHGRTILAMDDKEIQYKIAQKIIDEDLSVRETERLIKVLKEGKKESQPKEKEFSPYFKDIENRLQDHFGTKVSLSCNNKQKGKIQIEYYSQDELQRILEILKIAD</sequence>
<gene>
    <name evidence="6" type="ORF">SAMN02745196_02922</name>
</gene>
<dbReference type="STRING" id="1121306.SAMN02745196_02922"/>
<dbReference type="Proteomes" id="UP000184526">
    <property type="component" value="Unassembled WGS sequence"/>
</dbReference>
<dbReference type="InterPro" id="IPR036086">
    <property type="entry name" value="ParB/Sulfiredoxin_sf"/>
</dbReference>
<dbReference type="InterPro" id="IPR004437">
    <property type="entry name" value="ParB/RepB/Spo0J"/>
</dbReference>
<dbReference type="SUPFAM" id="SSF109709">
    <property type="entry name" value="KorB DNA-binding domain-like"/>
    <property type="match status" value="1"/>
</dbReference>
<dbReference type="Gene3D" id="3.90.1530.30">
    <property type="match status" value="1"/>
</dbReference>
<evidence type="ECO:0000256" key="1">
    <source>
        <dbReference type="ARBA" id="ARBA00004453"/>
    </source>
</evidence>
<dbReference type="OrthoDB" id="9802051at2"/>
<dbReference type="InterPro" id="IPR003115">
    <property type="entry name" value="ParB_N"/>
</dbReference>
<evidence type="ECO:0000256" key="3">
    <source>
        <dbReference type="ARBA" id="ARBA00022829"/>
    </source>
</evidence>